<proteinExistence type="predicted"/>
<organism evidence="1 2">
    <name type="scientific">Candidatus Brocadia sinica JPN1</name>
    <dbReference type="NCBI Taxonomy" id="1197129"/>
    <lineage>
        <taxon>Bacteria</taxon>
        <taxon>Pseudomonadati</taxon>
        <taxon>Planctomycetota</taxon>
        <taxon>Candidatus Brocadiia</taxon>
        <taxon>Candidatus Brocadiales</taxon>
        <taxon>Candidatus Brocadiaceae</taxon>
        <taxon>Candidatus Brocadia</taxon>
    </lineage>
</organism>
<evidence type="ECO:0000313" key="1">
    <source>
        <dbReference type="EMBL" id="GAN34402.1"/>
    </source>
</evidence>
<gene>
    <name evidence="1" type="ORF">BROSI_A2938</name>
</gene>
<keyword evidence="2" id="KW-1185">Reference proteome</keyword>
<dbReference type="EMBL" id="BAFN01000001">
    <property type="protein sequence ID" value="GAN34402.1"/>
    <property type="molecule type" value="Genomic_DNA"/>
</dbReference>
<comment type="caution">
    <text evidence="1">The sequence shown here is derived from an EMBL/GenBank/DDBJ whole genome shotgun (WGS) entry which is preliminary data.</text>
</comment>
<name>A0ABQ0K073_9BACT</name>
<dbReference type="Proteomes" id="UP000032309">
    <property type="component" value="Unassembled WGS sequence"/>
</dbReference>
<evidence type="ECO:0000313" key="2">
    <source>
        <dbReference type="Proteomes" id="UP000032309"/>
    </source>
</evidence>
<protein>
    <submittedName>
        <fullName evidence="1">Uncharacterized protein</fullName>
    </submittedName>
</protein>
<reference evidence="2" key="1">
    <citation type="journal article" date="2015" name="Genome Announc.">
        <title>Draft Genome Sequence of an Anaerobic Ammonium-Oxidizing Bacterium, "Candidatus Brocadia sinica".</title>
        <authorList>
            <person name="Oshiki M."/>
            <person name="Shinyako-Hata K."/>
            <person name="Satoh H."/>
            <person name="Okabe S."/>
        </authorList>
    </citation>
    <scope>NUCLEOTIDE SEQUENCE [LARGE SCALE GENOMIC DNA]</scope>
    <source>
        <strain evidence="2">JPN1</strain>
    </source>
</reference>
<accession>A0ABQ0K073</accession>
<sequence length="45" mass="5210">MFPNHVLNLLKHLFRNIIAKKLSFSSITLPNHVLMKMGKEFGSEQ</sequence>